<accession>A0AAV1ZVX1</accession>
<keyword evidence="3" id="KW-1185">Reference proteome</keyword>
<evidence type="ECO:0000313" key="2">
    <source>
        <dbReference type="EMBL" id="CAL1275549.1"/>
    </source>
</evidence>
<dbReference type="Proteomes" id="UP001497382">
    <property type="component" value="Unassembled WGS sequence"/>
</dbReference>
<gene>
    <name evidence="2" type="ORF">LARSCL_LOCUS8138</name>
</gene>
<sequence>MATFEEKLQEWIVNETSFLADKSLKKIPDVSALNRLAKGRNKKIWDYILTHVRSKCTVQKIKRILKLKRDQNNPEKLFPKPANDFSKLHQEIANAEDKRNFLKNSVENIKKEIVSTEQALRDIRDETDKIHQKTAILQLITLHYQEKTALVNSLHGRLSLHLTDKVYKQNTKFLSLNIEASAKKSYSGIPDEINSRVKHLLAQTESLVVKKFRNSPGIMSLIFHLQQSVNEVFKGVLMYDLLFILREQSKTSYMNMLKRVSYNQSAFPISPKGSAKRDSEKLLQGLKFNHININFSLKKVKNDICRLGSEKRSLLMTKINLFSEDVEYQTKCQLLDKIAENVGLEESICYLEEILCDEQAKVNILKKNAVEKIINEDIVAIQNMFYNDFDTMCLLQNSVPEMLDYIVKRYVDIHKFASEELLSTMSSVLQEFPSELENELKFENEALWNVIRRNDVIKPMLQGTQTFDQPVPEAFWSLVNVAPFQNLMEVCRNVKLFKDYVSSSVKDGWGYDEERLSNACEQYDRMMNMLQGMENDLNICEQNLEESLNSRSLIQTSLQEWWEQSAQFIPDIVYDNKTLKMWIDIVNAADGVV</sequence>
<reference evidence="2 3" key="1">
    <citation type="submission" date="2024-04" db="EMBL/GenBank/DDBJ databases">
        <authorList>
            <person name="Rising A."/>
            <person name="Reimegard J."/>
            <person name="Sonavane S."/>
            <person name="Akerstrom W."/>
            <person name="Nylinder S."/>
            <person name="Hedman E."/>
            <person name="Kallberg Y."/>
        </authorList>
    </citation>
    <scope>NUCLEOTIDE SEQUENCE [LARGE SCALE GENOMIC DNA]</scope>
</reference>
<name>A0AAV1ZVX1_9ARAC</name>
<organism evidence="2 3">
    <name type="scientific">Larinioides sclopetarius</name>
    <dbReference type="NCBI Taxonomy" id="280406"/>
    <lineage>
        <taxon>Eukaryota</taxon>
        <taxon>Metazoa</taxon>
        <taxon>Ecdysozoa</taxon>
        <taxon>Arthropoda</taxon>
        <taxon>Chelicerata</taxon>
        <taxon>Arachnida</taxon>
        <taxon>Araneae</taxon>
        <taxon>Araneomorphae</taxon>
        <taxon>Entelegynae</taxon>
        <taxon>Araneoidea</taxon>
        <taxon>Araneidae</taxon>
        <taxon>Larinioides</taxon>
    </lineage>
</organism>
<dbReference type="PANTHER" id="PTHR28588:SF1">
    <property type="entry name" value="HAUS AUGMIN-LIKE COMPLEX SUBUNIT 5"/>
    <property type="match status" value="1"/>
</dbReference>
<feature type="coiled-coil region" evidence="1">
    <location>
        <begin position="516"/>
        <end position="550"/>
    </location>
</feature>
<evidence type="ECO:0000256" key="1">
    <source>
        <dbReference type="SAM" id="Coils"/>
    </source>
</evidence>
<dbReference type="AlphaFoldDB" id="A0AAV1ZVX1"/>
<dbReference type="GO" id="GO:0007098">
    <property type="term" value="P:centrosome cycle"/>
    <property type="evidence" value="ECO:0007669"/>
    <property type="project" value="TreeGrafter"/>
</dbReference>
<dbReference type="InterPro" id="IPR029131">
    <property type="entry name" value="HAUS5"/>
</dbReference>
<feature type="coiled-coil region" evidence="1">
    <location>
        <begin position="85"/>
        <end position="126"/>
    </location>
</feature>
<evidence type="ECO:0000313" key="3">
    <source>
        <dbReference type="Proteomes" id="UP001497382"/>
    </source>
</evidence>
<dbReference type="EMBL" id="CAXIEN010000085">
    <property type="protein sequence ID" value="CAL1275549.1"/>
    <property type="molecule type" value="Genomic_DNA"/>
</dbReference>
<dbReference type="Pfam" id="PF14817">
    <property type="entry name" value="HAUS5"/>
    <property type="match status" value="1"/>
</dbReference>
<dbReference type="GO" id="GO:0051225">
    <property type="term" value="P:spindle assembly"/>
    <property type="evidence" value="ECO:0007669"/>
    <property type="project" value="InterPro"/>
</dbReference>
<dbReference type="PANTHER" id="PTHR28588">
    <property type="entry name" value="HAUS AUGMIN-LIKE COMPLEX SUBUNIT 5"/>
    <property type="match status" value="1"/>
</dbReference>
<proteinExistence type="predicted"/>
<dbReference type="GO" id="GO:0005813">
    <property type="term" value="C:centrosome"/>
    <property type="evidence" value="ECO:0007669"/>
    <property type="project" value="TreeGrafter"/>
</dbReference>
<protein>
    <submittedName>
        <fullName evidence="2">Uncharacterized protein</fullName>
    </submittedName>
</protein>
<comment type="caution">
    <text evidence="2">The sequence shown here is derived from an EMBL/GenBank/DDBJ whole genome shotgun (WGS) entry which is preliminary data.</text>
</comment>
<dbReference type="GO" id="GO:0070652">
    <property type="term" value="C:HAUS complex"/>
    <property type="evidence" value="ECO:0007669"/>
    <property type="project" value="InterPro"/>
</dbReference>
<keyword evidence="1" id="KW-0175">Coiled coil</keyword>